<gene>
    <name evidence="1" type="ORF">METZ01_LOCUS96186</name>
</gene>
<dbReference type="EMBL" id="UINC01009674">
    <property type="protein sequence ID" value="SVA43332.1"/>
    <property type="molecule type" value="Genomic_DNA"/>
</dbReference>
<dbReference type="Gene3D" id="3.30.70.20">
    <property type="match status" value="1"/>
</dbReference>
<organism evidence="1">
    <name type="scientific">marine metagenome</name>
    <dbReference type="NCBI Taxonomy" id="408172"/>
    <lineage>
        <taxon>unclassified sequences</taxon>
        <taxon>metagenomes</taxon>
        <taxon>ecological metagenomes</taxon>
    </lineage>
</organism>
<sequence length="427" mass="47416">MLKIGHRVKVPLALKGGKRGRHNSEIPVPESLETTPGIPQDPQTVDFYSRNFPLESDNVANGAYWRWDWDASDIAEAIHENWAIHKSTVKAAYRSGDLEPTAVAEPNRDVTRLIKQRALELGFSMVGITGYDHRYTYESKRDWVKPFPHAICLAMEQPFGETQKIPQESSERAVFVTYRRMGVSALELGDYIRSLGYHAQVHDTYNDAAPVIPMFVAAGMGQVGASGYLLSPQFGSRVRLMIMTTDALVSHDRPVDYGVHAFCSICQVCVNRCPGRALTREKVWWRGVEKHKIIGERCRPVMSRYSMCGVCMKVCPIQRFGLKPVMEHYAATAQVLGKGTHGLEGYAMAGLGYFGPGDLPTFESSFFDIPSGTMEQRAVGELLTVLKDKGTGSGPHTDTEAAQLLEKLRESALELNDFTDAQLKTLG</sequence>
<accession>A0A381VSR1</accession>
<dbReference type="SUPFAM" id="SSF54862">
    <property type="entry name" value="4Fe-4S ferredoxins"/>
    <property type="match status" value="1"/>
</dbReference>
<proteinExistence type="predicted"/>
<dbReference type="AlphaFoldDB" id="A0A381VSR1"/>
<protein>
    <submittedName>
        <fullName evidence="1">Uncharacterized protein</fullName>
    </submittedName>
</protein>
<name>A0A381VSR1_9ZZZZ</name>
<dbReference type="PANTHER" id="PTHR42827">
    <property type="entry name" value="IRON-SULFUR CLUSTER-BINDING PROTEIN-RELATED"/>
    <property type="match status" value="1"/>
</dbReference>
<evidence type="ECO:0000313" key="1">
    <source>
        <dbReference type="EMBL" id="SVA43332.1"/>
    </source>
</evidence>
<reference evidence="1" key="1">
    <citation type="submission" date="2018-05" db="EMBL/GenBank/DDBJ databases">
        <authorList>
            <person name="Lanie J.A."/>
            <person name="Ng W.-L."/>
            <person name="Kazmierczak K.M."/>
            <person name="Andrzejewski T.M."/>
            <person name="Davidsen T.M."/>
            <person name="Wayne K.J."/>
            <person name="Tettelin H."/>
            <person name="Glass J.I."/>
            <person name="Rusch D."/>
            <person name="Podicherti R."/>
            <person name="Tsui H.-C.T."/>
            <person name="Winkler M.E."/>
        </authorList>
    </citation>
    <scope>NUCLEOTIDE SEQUENCE</scope>
</reference>
<dbReference type="InterPro" id="IPR017900">
    <property type="entry name" value="4Fe4S_Fe_S_CS"/>
</dbReference>
<dbReference type="PANTHER" id="PTHR42827:SF1">
    <property type="entry name" value="IRON-SULFUR CLUSTER-BINDING PROTEIN"/>
    <property type="match status" value="1"/>
</dbReference>
<dbReference type="PROSITE" id="PS00198">
    <property type="entry name" value="4FE4S_FER_1"/>
    <property type="match status" value="1"/>
</dbReference>